<feature type="compositionally biased region" description="Basic and acidic residues" evidence="4">
    <location>
        <begin position="32"/>
        <end position="46"/>
    </location>
</feature>
<keyword evidence="6" id="KW-1185">Reference proteome</keyword>
<evidence type="ECO:0000256" key="4">
    <source>
        <dbReference type="SAM" id="MobiDB-lite"/>
    </source>
</evidence>
<dbReference type="PROSITE" id="PS50088">
    <property type="entry name" value="ANK_REPEAT"/>
    <property type="match status" value="2"/>
</dbReference>
<dbReference type="SMART" id="SM00248">
    <property type="entry name" value="ANK"/>
    <property type="match status" value="2"/>
</dbReference>
<protein>
    <submittedName>
        <fullName evidence="5">Uncharacterized protein</fullName>
    </submittedName>
</protein>
<keyword evidence="2 3" id="KW-0040">ANK repeat</keyword>
<evidence type="ECO:0000256" key="2">
    <source>
        <dbReference type="ARBA" id="ARBA00023043"/>
    </source>
</evidence>
<dbReference type="EnsemblMetazoa" id="CLYHEMT024387.1">
    <property type="protein sequence ID" value="CLYHEMP024387.1"/>
    <property type="gene ID" value="CLYHEMG024387"/>
</dbReference>
<dbReference type="GeneID" id="136798545"/>
<dbReference type="SUPFAM" id="SSF48403">
    <property type="entry name" value="Ankyrin repeat"/>
    <property type="match status" value="1"/>
</dbReference>
<feature type="region of interest" description="Disordered" evidence="4">
    <location>
        <begin position="1"/>
        <end position="46"/>
    </location>
</feature>
<evidence type="ECO:0000256" key="1">
    <source>
        <dbReference type="ARBA" id="ARBA00022737"/>
    </source>
</evidence>
<proteinExistence type="predicted"/>
<dbReference type="AlphaFoldDB" id="A0A7M5XNI1"/>
<dbReference type="InterPro" id="IPR036770">
    <property type="entry name" value="Ankyrin_rpt-contain_sf"/>
</dbReference>
<name>A0A7M5XNI1_9CNID</name>
<dbReference type="InterPro" id="IPR050776">
    <property type="entry name" value="Ank_Repeat/CDKN_Inhibitor"/>
</dbReference>
<dbReference type="OrthoDB" id="5984898at2759"/>
<feature type="repeat" description="ANK" evidence="3">
    <location>
        <begin position="129"/>
        <end position="161"/>
    </location>
</feature>
<dbReference type="RefSeq" id="XP_066911267.1">
    <property type="nucleotide sequence ID" value="XM_067055166.1"/>
</dbReference>
<sequence>MVHLITKRQNEYTSEVPEKRSKSLSRMTKSKSTSDIKQRAQSLERRGKLLRKKSSKELLKDVDHSSCECGGATNQNIQSSKDFFTKKTLKQTKHFNSGKLFDAVLDGDYSKVRQCIIEEQLEVNEYSPEGTTVLHLASAAGDVDIVELLIECGAVIDCKDVNGRTALEYAVLYGNFDSATTLIENGADSKCIKNGFH</sequence>
<dbReference type="PANTHER" id="PTHR24201">
    <property type="entry name" value="ANK_REP_REGION DOMAIN-CONTAINING PROTEIN"/>
    <property type="match status" value="1"/>
</dbReference>
<dbReference type="Pfam" id="PF12796">
    <property type="entry name" value="Ank_2"/>
    <property type="match status" value="1"/>
</dbReference>
<keyword evidence="1" id="KW-0677">Repeat</keyword>
<evidence type="ECO:0000256" key="3">
    <source>
        <dbReference type="PROSITE-ProRule" id="PRU00023"/>
    </source>
</evidence>
<dbReference type="Proteomes" id="UP000594262">
    <property type="component" value="Unplaced"/>
</dbReference>
<dbReference type="InterPro" id="IPR002110">
    <property type="entry name" value="Ankyrin_rpt"/>
</dbReference>
<organism evidence="5 6">
    <name type="scientific">Clytia hemisphaerica</name>
    <dbReference type="NCBI Taxonomy" id="252671"/>
    <lineage>
        <taxon>Eukaryota</taxon>
        <taxon>Metazoa</taxon>
        <taxon>Cnidaria</taxon>
        <taxon>Hydrozoa</taxon>
        <taxon>Hydroidolina</taxon>
        <taxon>Leptothecata</taxon>
        <taxon>Obeliida</taxon>
        <taxon>Clytiidae</taxon>
        <taxon>Clytia</taxon>
    </lineage>
</organism>
<accession>A0A7M5XNI1</accession>
<dbReference type="Gene3D" id="1.25.40.20">
    <property type="entry name" value="Ankyrin repeat-containing domain"/>
    <property type="match status" value="1"/>
</dbReference>
<dbReference type="PROSITE" id="PS50297">
    <property type="entry name" value="ANK_REP_REGION"/>
    <property type="match status" value="2"/>
</dbReference>
<feature type="repeat" description="ANK" evidence="3">
    <location>
        <begin position="162"/>
        <end position="194"/>
    </location>
</feature>
<evidence type="ECO:0000313" key="5">
    <source>
        <dbReference type="EnsemblMetazoa" id="CLYHEMP024387.1"/>
    </source>
</evidence>
<evidence type="ECO:0000313" key="6">
    <source>
        <dbReference type="Proteomes" id="UP000594262"/>
    </source>
</evidence>
<reference evidence="5" key="1">
    <citation type="submission" date="2021-01" db="UniProtKB">
        <authorList>
            <consortium name="EnsemblMetazoa"/>
        </authorList>
    </citation>
    <scope>IDENTIFICATION</scope>
</reference>